<accession>A0A1S1YWB0</accession>
<organism evidence="2 3">
    <name type="scientific">Flammeovirga pacifica</name>
    <dbReference type="NCBI Taxonomy" id="915059"/>
    <lineage>
        <taxon>Bacteria</taxon>
        <taxon>Pseudomonadati</taxon>
        <taxon>Bacteroidota</taxon>
        <taxon>Cytophagia</taxon>
        <taxon>Cytophagales</taxon>
        <taxon>Flammeovirgaceae</taxon>
        <taxon>Flammeovirga</taxon>
    </lineage>
</organism>
<gene>
    <name evidence="2" type="ORF">NH26_02585</name>
</gene>
<dbReference type="PROSITE" id="PS51257">
    <property type="entry name" value="PROKAR_LIPOPROTEIN"/>
    <property type="match status" value="1"/>
</dbReference>
<dbReference type="EMBL" id="JRYR02000001">
    <property type="protein sequence ID" value="OHX65312.1"/>
    <property type="molecule type" value="Genomic_DNA"/>
</dbReference>
<evidence type="ECO:0000256" key="1">
    <source>
        <dbReference type="SAM" id="SignalP"/>
    </source>
</evidence>
<evidence type="ECO:0008006" key="4">
    <source>
        <dbReference type="Google" id="ProtNLM"/>
    </source>
</evidence>
<evidence type="ECO:0000313" key="2">
    <source>
        <dbReference type="EMBL" id="OHX65312.1"/>
    </source>
</evidence>
<name>A0A1S1YWB0_FLAPC</name>
<evidence type="ECO:0000313" key="3">
    <source>
        <dbReference type="Proteomes" id="UP000179797"/>
    </source>
</evidence>
<feature type="chain" id="PRO_5010207728" description="Transporter" evidence="1">
    <location>
        <begin position="22"/>
        <end position="313"/>
    </location>
</feature>
<dbReference type="STRING" id="915059.NH26_02585"/>
<dbReference type="OrthoDB" id="1119914at2"/>
<keyword evidence="1" id="KW-0732">Signal</keyword>
<comment type="caution">
    <text evidence="2">The sequence shown here is derived from an EMBL/GenBank/DDBJ whole genome shotgun (WGS) entry which is preliminary data.</text>
</comment>
<feature type="signal peptide" evidence="1">
    <location>
        <begin position="1"/>
        <end position="21"/>
    </location>
</feature>
<keyword evidence="3" id="KW-1185">Reference proteome</keyword>
<dbReference type="RefSeq" id="WP_044223864.1">
    <property type="nucleotide sequence ID" value="NZ_JRYR02000001.1"/>
</dbReference>
<proteinExistence type="predicted"/>
<dbReference type="AlphaFoldDB" id="A0A1S1YWB0"/>
<reference evidence="2 3" key="1">
    <citation type="journal article" date="2012" name="Int. J. Syst. Evol. Microbiol.">
        <title>Flammeovirga pacifica sp. nov., isolated from deep-sea sediment.</title>
        <authorList>
            <person name="Xu H."/>
            <person name="Fu Y."/>
            <person name="Yang N."/>
            <person name="Ding Z."/>
            <person name="Lai Q."/>
            <person name="Zeng R."/>
        </authorList>
    </citation>
    <scope>NUCLEOTIDE SEQUENCE [LARGE SCALE GENOMIC DNA]</scope>
    <source>
        <strain evidence="3">DSM 24597 / LMG 26175 / WPAGA1</strain>
    </source>
</reference>
<protein>
    <recommendedName>
        <fullName evidence="4">Transporter</fullName>
    </recommendedName>
</protein>
<dbReference type="Proteomes" id="UP000179797">
    <property type="component" value="Unassembled WGS sequence"/>
</dbReference>
<sequence length="313" mass="35295">MLSKYLLTTIAIFIFSFASFSQGCSDAGVCSTGALNPINDKVTKSSVNSNFSIGYLAYYQIYKERDFDYGAGLSFDYYLSKRSMIQLKGLYSVKESVLTTTQGLGDVTLSYSYQFLQNETWSGSFVIGGKIPTNDANLELDGKPLPMFYQTSLGTYDGLIGVSFYTKSFHFSLGYQQPLTTLENHEYDPFYWKDDPKGEWMANNYASTRHLDRKMDISGRIKYTLKTSKWSISPSVLGIYKPEKGYVESIEDGNFLVDGSEGLTINSIIEMSYNFTTHFSMNLLGAYAAQQRPKNPDALNRDFVLNLTIKHQI</sequence>